<evidence type="ECO:0000313" key="2">
    <source>
        <dbReference type="EMBL" id="MPC17545.1"/>
    </source>
</evidence>
<gene>
    <name evidence="2" type="ORF">E2C01_010406</name>
</gene>
<dbReference type="EMBL" id="VSRR010000599">
    <property type="protein sequence ID" value="MPC17545.1"/>
    <property type="molecule type" value="Genomic_DNA"/>
</dbReference>
<proteinExistence type="predicted"/>
<dbReference type="PANTHER" id="PTHR47154">
    <property type="entry name" value="G-PROTEIN COUPLED RECEPTOR MTH-RELATED"/>
    <property type="match status" value="1"/>
</dbReference>
<dbReference type="Gene3D" id="1.20.1070.10">
    <property type="entry name" value="Rhodopsin 7-helix transmembrane proteins"/>
    <property type="match status" value="1"/>
</dbReference>
<organism evidence="2 3">
    <name type="scientific">Portunus trituberculatus</name>
    <name type="common">Swimming crab</name>
    <name type="synonym">Neptunus trituberculatus</name>
    <dbReference type="NCBI Taxonomy" id="210409"/>
    <lineage>
        <taxon>Eukaryota</taxon>
        <taxon>Metazoa</taxon>
        <taxon>Ecdysozoa</taxon>
        <taxon>Arthropoda</taxon>
        <taxon>Crustacea</taxon>
        <taxon>Multicrustacea</taxon>
        <taxon>Malacostraca</taxon>
        <taxon>Eumalacostraca</taxon>
        <taxon>Eucarida</taxon>
        <taxon>Decapoda</taxon>
        <taxon>Pleocyemata</taxon>
        <taxon>Brachyura</taxon>
        <taxon>Eubrachyura</taxon>
        <taxon>Portunoidea</taxon>
        <taxon>Portunidae</taxon>
        <taxon>Portuninae</taxon>
        <taxon>Portunus</taxon>
    </lineage>
</organism>
<evidence type="ECO:0000313" key="3">
    <source>
        <dbReference type="Proteomes" id="UP000324222"/>
    </source>
</evidence>
<protein>
    <submittedName>
        <fullName evidence="2">Uncharacterized protein</fullName>
    </submittedName>
</protein>
<keyword evidence="1" id="KW-0472">Membrane</keyword>
<keyword evidence="3" id="KW-1185">Reference proteome</keyword>
<dbReference type="GO" id="GO:0005886">
    <property type="term" value="C:plasma membrane"/>
    <property type="evidence" value="ECO:0007669"/>
    <property type="project" value="TreeGrafter"/>
</dbReference>
<sequence>MREAFVTTITRVREGRAHGELAGGSLARGVSSKSDHLQESLNLKFRAASVIPIWVYVLYAFGTPVAIAIITVCMHFFAPEDVPGVWKPHLARSRCFFEDPARLFLYFYGPIGFLFALNIGFITHTSWTYRQIEKNSSMLKKASSPRTPNEQIHRRRDYISESKRKHLKKKFPLVFKFWNQIRKVLRHCCCWCCPDAKETCLAPLGSLTSQVSRKLSSSSIVSNLSTLSTSLRFSKSSFSMDLGDDLNTKIPSVLEHNGGITTLSHSPIGVNTVSLHDNTDTQWIDDD</sequence>
<accession>A0A5B7D8J3</accession>
<dbReference type="InterPro" id="IPR051384">
    <property type="entry name" value="Mth_GPCR"/>
</dbReference>
<keyword evidence="1" id="KW-0812">Transmembrane</keyword>
<dbReference type="GO" id="GO:0008528">
    <property type="term" value="F:G protein-coupled peptide receptor activity"/>
    <property type="evidence" value="ECO:0007669"/>
    <property type="project" value="TreeGrafter"/>
</dbReference>
<dbReference type="AlphaFoldDB" id="A0A5B7D8J3"/>
<dbReference type="PANTHER" id="PTHR47154:SF2">
    <property type="entry name" value="G-PROTEIN COUPLED RECEPTOR MTH-RELATED"/>
    <property type="match status" value="1"/>
</dbReference>
<reference evidence="2 3" key="1">
    <citation type="submission" date="2019-05" db="EMBL/GenBank/DDBJ databases">
        <title>Another draft genome of Portunus trituberculatus and its Hox gene families provides insights of decapod evolution.</title>
        <authorList>
            <person name="Jeong J.-H."/>
            <person name="Song I."/>
            <person name="Kim S."/>
            <person name="Choi T."/>
            <person name="Kim D."/>
            <person name="Ryu S."/>
            <person name="Kim W."/>
        </authorList>
    </citation>
    <scope>NUCLEOTIDE SEQUENCE [LARGE SCALE GENOMIC DNA]</scope>
    <source>
        <tissue evidence="2">Muscle</tissue>
    </source>
</reference>
<dbReference type="OrthoDB" id="6134459at2759"/>
<feature type="transmembrane region" description="Helical" evidence="1">
    <location>
        <begin position="53"/>
        <end position="78"/>
    </location>
</feature>
<feature type="transmembrane region" description="Helical" evidence="1">
    <location>
        <begin position="103"/>
        <end position="122"/>
    </location>
</feature>
<comment type="caution">
    <text evidence="2">The sequence shown here is derived from an EMBL/GenBank/DDBJ whole genome shotgun (WGS) entry which is preliminary data.</text>
</comment>
<name>A0A5B7D8J3_PORTR</name>
<dbReference type="Proteomes" id="UP000324222">
    <property type="component" value="Unassembled WGS sequence"/>
</dbReference>
<keyword evidence="1" id="KW-1133">Transmembrane helix</keyword>
<evidence type="ECO:0000256" key="1">
    <source>
        <dbReference type="SAM" id="Phobius"/>
    </source>
</evidence>